<dbReference type="AlphaFoldDB" id="A0A3L6R3E3"/>
<proteinExistence type="predicted"/>
<dbReference type="EMBL" id="PQIB02000010">
    <property type="protein sequence ID" value="RLM93630.1"/>
    <property type="molecule type" value="Genomic_DNA"/>
</dbReference>
<evidence type="ECO:0000313" key="4">
    <source>
        <dbReference type="Proteomes" id="UP000275267"/>
    </source>
</evidence>
<evidence type="ECO:0008006" key="5">
    <source>
        <dbReference type="Google" id="ProtNLM"/>
    </source>
</evidence>
<keyword evidence="4" id="KW-1185">Reference proteome</keyword>
<gene>
    <name evidence="3" type="ORF">C2845_PM08G22730</name>
</gene>
<keyword evidence="2" id="KW-0732">Signal</keyword>
<evidence type="ECO:0000256" key="2">
    <source>
        <dbReference type="SAM" id="SignalP"/>
    </source>
</evidence>
<feature type="signal peptide" evidence="2">
    <location>
        <begin position="1"/>
        <end position="25"/>
    </location>
</feature>
<feature type="region of interest" description="Disordered" evidence="1">
    <location>
        <begin position="29"/>
        <end position="86"/>
    </location>
</feature>
<accession>A0A3L6R3E3</accession>
<feature type="chain" id="PRO_5017976607" description="Secreted protein" evidence="2">
    <location>
        <begin position="26"/>
        <end position="86"/>
    </location>
</feature>
<dbReference type="Proteomes" id="UP000275267">
    <property type="component" value="Unassembled WGS sequence"/>
</dbReference>
<protein>
    <recommendedName>
        <fullName evidence="5">Secreted protein</fullName>
    </recommendedName>
</protein>
<name>A0A3L6R3E3_PANMI</name>
<evidence type="ECO:0000256" key="1">
    <source>
        <dbReference type="SAM" id="MobiDB-lite"/>
    </source>
</evidence>
<comment type="caution">
    <text evidence="3">The sequence shown here is derived from an EMBL/GenBank/DDBJ whole genome shotgun (WGS) entry which is preliminary data.</text>
</comment>
<organism evidence="3 4">
    <name type="scientific">Panicum miliaceum</name>
    <name type="common">Proso millet</name>
    <name type="synonym">Broomcorn millet</name>
    <dbReference type="NCBI Taxonomy" id="4540"/>
    <lineage>
        <taxon>Eukaryota</taxon>
        <taxon>Viridiplantae</taxon>
        <taxon>Streptophyta</taxon>
        <taxon>Embryophyta</taxon>
        <taxon>Tracheophyta</taxon>
        <taxon>Spermatophyta</taxon>
        <taxon>Magnoliopsida</taxon>
        <taxon>Liliopsida</taxon>
        <taxon>Poales</taxon>
        <taxon>Poaceae</taxon>
        <taxon>PACMAD clade</taxon>
        <taxon>Panicoideae</taxon>
        <taxon>Panicodae</taxon>
        <taxon>Paniceae</taxon>
        <taxon>Panicinae</taxon>
        <taxon>Panicum</taxon>
        <taxon>Panicum sect. Panicum</taxon>
    </lineage>
</organism>
<feature type="compositionally biased region" description="Basic residues" evidence="1">
    <location>
        <begin position="48"/>
        <end position="68"/>
    </location>
</feature>
<sequence>MSTMHKDPLLDMLLRILVAAVAVLARGGFTGGKGMGASPPTIQELHWRQRGRRRRRKGKRRRKEKKKRVEMEEGVSLPKSQICLRH</sequence>
<reference evidence="4" key="1">
    <citation type="journal article" date="2019" name="Nat. Commun.">
        <title>The genome of broomcorn millet.</title>
        <authorList>
            <person name="Zou C."/>
            <person name="Miki D."/>
            <person name="Li D."/>
            <person name="Tang Q."/>
            <person name="Xiao L."/>
            <person name="Rajput S."/>
            <person name="Deng P."/>
            <person name="Jia W."/>
            <person name="Huang R."/>
            <person name="Zhang M."/>
            <person name="Sun Y."/>
            <person name="Hu J."/>
            <person name="Fu X."/>
            <person name="Schnable P.S."/>
            <person name="Li F."/>
            <person name="Zhang H."/>
            <person name="Feng B."/>
            <person name="Zhu X."/>
            <person name="Liu R."/>
            <person name="Schnable J.C."/>
            <person name="Zhu J.-K."/>
            <person name="Zhang H."/>
        </authorList>
    </citation>
    <scope>NUCLEOTIDE SEQUENCE [LARGE SCALE GENOMIC DNA]</scope>
</reference>
<evidence type="ECO:0000313" key="3">
    <source>
        <dbReference type="EMBL" id="RLM93630.1"/>
    </source>
</evidence>